<evidence type="ECO:0000256" key="5">
    <source>
        <dbReference type="ARBA" id="ARBA00022741"/>
    </source>
</evidence>
<dbReference type="PANTHER" id="PTHR33571">
    <property type="entry name" value="SSL8005 PROTEIN"/>
    <property type="match status" value="1"/>
</dbReference>
<dbReference type="GO" id="GO:0005524">
    <property type="term" value="F:ATP binding"/>
    <property type="evidence" value="ECO:0007669"/>
    <property type="project" value="UniProtKB-KW"/>
</dbReference>
<comment type="cofactor">
    <cofactor evidence="1">
        <name>Mg(2+)</name>
        <dbReference type="ChEBI" id="CHEBI:18420"/>
    </cofactor>
</comment>
<evidence type="ECO:0000259" key="8">
    <source>
        <dbReference type="Pfam" id="PF18765"/>
    </source>
</evidence>
<keyword evidence="6" id="KW-0067">ATP-binding</keyword>
<organism evidence="9 10">
    <name type="scientific">candidate division WOR-1 bacterium RIFCSPHIGHO2_01_FULL_53_15</name>
    <dbReference type="NCBI Taxonomy" id="1802564"/>
    <lineage>
        <taxon>Bacteria</taxon>
        <taxon>Bacillati</taxon>
        <taxon>Saganbacteria</taxon>
    </lineage>
</organism>
<reference evidence="9 10" key="1">
    <citation type="journal article" date="2016" name="Nat. Commun.">
        <title>Thousands of microbial genomes shed light on interconnected biogeochemical processes in an aquifer system.</title>
        <authorList>
            <person name="Anantharaman K."/>
            <person name="Brown C.T."/>
            <person name="Hug L.A."/>
            <person name="Sharon I."/>
            <person name="Castelle C.J."/>
            <person name="Probst A.J."/>
            <person name="Thomas B.C."/>
            <person name="Singh A."/>
            <person name="Wilkins M.J."/>
            <person name="Karaoz U."/>
            <person name="Brodie E.L."/>
            <person name="Williams K.H."/>
            <person name="Hubbard S.S."/>
            <person name="Banfield J.F."/>
        </authorList>
    </citation>
    <scope>NUCLEOTIDE SEQUENCE [LARGE SCALE GENOMIC DNA]</scope>
</reference>
<gene>
    <name evidence="9" type="ORF">A2625_01265</name>
</gene>
<keyword evidence="3" id="KW-0548">Nucleotidyltransferase</keyword>
<protein>
    <recommendedName>
        <fullName evidence="8">Polymerase beta nucleotidyltransferase domain-containing protein</fullName>
    </recommendedName>
</protein>
<dbReference type="InterPro" id="IPR052038">
    <property type="entry name" value="Type-VII_TA_antitoxin"/>
</dbReference>
<accession>A0A1F4Q0T8</accession>
<keyword evidence="5" id="KW-0547">Nucleotide-binding</keyword>
<sequence>MVDKQKIKEIINKAIKKGSFRKDIKKVSLFGSFLSGAPRDDSDIDLLVEFSPSARIGFFKFIDIQNAFEKGLNKKVDLLTPEALSKRFRAEVLKQAEALYEK</sequence>
<evidence type="ECO:0000313" key="10">
    <source>
        <dbReference type="Proteomes" id="UP000178724"/>
    </source>
</evidence>
<evidence type="ECO:0000256" key="4">
    <source>
        <dbReference type="ARBA" id="ARBA00022723"/>
    </source>
</evidence>
<keyword evidence="2" id="KW-0808">Transferase</keyword>
<dbReference type="CDD" id="cd05403">
    <property type="entry name" value="NT_KNTase_like"/>
    <property type="match status" value="1"/>
</dbReference>
<evidence type="ECO:0000256" key="6">
    <source>
        <dbReference type="ARBA" id="ARBA00022840"/>
    </source>
</evidence>
<dbReference type="InterPro" id="IPR043519">
    <property type="entry name" value="NT_sf"/>
</dbReference>
<dbReference type="SUPFAM" id="SSF81301">
    <property type="entry name" value="Nucleotidyltransferase"/>
    <property type="match status" value="1"/>
</dbReference>
<evidence type="ECO:0000313" key="9">
    <source>
        <dbReference type="EMBL" id="OGB89534.1"/>
    </source>
</evidence>
<dbReference type="PANTHER" id="PTHR33571:SF12">
    <property type="entry name" value="BSL3053 PROTEIN"/>
    <property type="match status" value="1"/>
</dbReference>
<keyword evidence="4" id="KW-0479">Metal-binding</keyword>
<dbReference type="EMBL" id="METM01000023">
    <property type="protein sequence ID" value="OGB89534.1"/>
    <property type="molecule type" value="Genomic_DNA"/>
</dbReference>
<keyword evidence="7" id="KW-0460">Magnesium</keyword>
<evidence type="ECO:0000256" key="7">
    <source>
        <dbReference type="ARBA" id="ARBA00022842"/>
    </source>
</evidence>
<comment type="caution">
    <text evidence="9">The sequence shown here is derived from an EMBL/GenBank/DDBJ whole genome shotgun (WGS) entry which is preliminary data.</text>
</comment>
<dbReference type="AlphaFoldDB" id="A0A1F4Q0T8"/>
<feature type="domain" description="Polymerase beta nucleotidyltransferase" evidence="8">
    <location>
        <begin position="17"/>
        <end position="102"/>
    </location>
</feature>
<dbReference type="Gene3D" id="3.30.460.10">
    <property type="entry name" value="Beta Polymerase, domain 2"/>
    <property type="match status" value="1"/>
</dbReference>
<evidence type="ECO:0000256" key="3">
    <source>
        <dbReference type="ARBA" id="ARBA00022695"/>
    </source>
</evidence>
<name>A0A1F4Q0T8_UNCSA</name>
<dbReference type="InterPro" id="IPR041633">
    <property type="entry name" value="Polbeta"/>
</dbReference>
<dbReference type="GO" id="GO:0046872">
    <property type="term" value="F:metal ion binding"/>
    <property type="evidence" value="ECO:0007669"/>
    <property type="project" value="UniProtKB-KW"/>
</dbReference>
<dbReference type="Proteomes" id="UP000178724">
    <property type="component" value="Unassembled WGS sequence"/>
</dbReference>
<dbReference type="Pfam" id="PF18765">
    <property type="entry name" value="Polbeta"/>
    <property type="match status" value="1"/>
</dbReference>
<proteinExistence type="predicted"/>
<dbReference type="GO" id="GO:0016779">
    <property type="term" value="F:nucleotidyltransferase activity"/>
    <property type="evidence" value="ECO:0007669"/>
    <property type="project" value="UniProtKB-KW"/>
</dbReference>
<evidence type="ECO:0000256" key="2">
    <source>
        <dbReference type="ARBA" id="ARBA00022679"/>
    </source>
</evidence>
<evidence type="ECO:0000256" key="1">
    <source>
        <dbReference type="ARBA" id="ARBA00001946"/>
    </source>
</evidence>